<evidence type="ECO:0000313" key="2">
    <source>
        <dbReference type="EMBL" id="SIM57294.1"/>
    </source>
</evidence>
<proteinExistence type="predicted"/>
<feature type="transmembrane region" description="Helical" evidence="1">
    <location>
        <begin position="149"/>
        <end position="166"/>
    </location>
</feature>
<dbReference type="AlphaFoldDB" id="A0A1N5U8T5"/>
<gene>
    <name evidence="2" type="ORF">SAMN04489832_0710</name>
</gene>
<accession>A0A1N5U8T5</accession>
<dbReference type="Pfam" id="PF10990">
    <property type="entry name" value="DUF2809"/>
    <property type="match status" value="1"/>
</dbReference>
<protein>
    <recommendedName>
        <fullName evidence="4">DUF2809 domain-containing protein</fullName>
    </recommendedName>
</protein>
<keyword evidence="1" id="KW-1133">Transmembrane helix</keyword>
<keyword evidence="1" id="KW-0472">Membrane</keyword>
<reference evidence="3" key="1">
    <citation type="submission" date="2016-12" db="EMBL/GenBank/DDBJ databases">
        <authorList>
            <person name="Varghese N."/>
            <person name="Submissions S."/>
        </authorList>
    </citation>
    <scope>NUCLEOTIDE SEQUENCE [LARGE SCALE GENOMIC DNA]</scope>
    <source>
        <strain evidence="3">DSM 45599</strain>
    </source>
</reference>
<sequence length="193" mass="20477">MTAIVVDGRRCDRGPPRPANPVNGRRGRGGLDAYVGAVATIARVPITARTVRLLMPVAALLFLGLALLIRVVDDGALRQYSGTALYASMVWAGVLFLRPRTAPVPAGMVATVFCWVVECAQLTGVPAELSAQSLAARLALGVQFDPVDLAWYPAGVAPLVVLHHLLRARTRPASRLPRDVVPPPAALPVDTRP</sequence>
<evidence type="ECO:0008006" key="4">
    <source>
        <dbReference type="Google" id="ProtNLM"/>
    </source>
</evidence>
<dbReference type="EMBL" id="FSQT01000001">
    <property type="protein sequence ID" value="SIM57294.1"/>
    <property type="molecule type" value="Genomic_DNA"/>
</dbReference>
<dbReference type="STRING" id="709881.SAMN04489832_0710"/>
<name>A0A1N5U8T5_9ACTN</name>
<keyword evidence="1" id="KW-0812">Transmembrane</keyword>
<evidence type="ECO:0000256" key="1">
    <source>
        <dbReference type="SAM" id="Phobius"/>
    </source>
</evidence>
<keyword evidence="3" id="KW-1185">Reference proteome</keyword>
<dbReference type="Proteomes" id="UP000185124">
    <property type="component" value="Unassembled WGS sequence"/>
</dbReference>
<organism evidence="2 3">
    <name type="scientific">Micromonospora cremea</name>
    <dbReference type="NCBI Taxonomy" id="709881"/>
    <lineage>
        <taxon>Bacteria</taxon>
        <taxon>Bacillati</taxon>
        <taxon>Actinomycetota</taxon>
        <taxon>Actinomycetes</taxon>
        <taxon>Micromonosporales</taxon>
        <taxon>Micromonosporaceae</taxon>
        <taxon>Micromonospora</taxon>
    </lineage>
</organism>
<dbReference type="InterPro" id="IPR021257">
    <property type="entry name" value="DUF2809"/>
</dbReference>
<evidence type="ECO:0000313" key="3">
    <source>
        <dbReference type="Proteomes" id="UP000185124"/>
    </source>
</evidence>
<feature type="transmembrane region" description="Helical" evidence="1">
    <location>
        <begin position="53"/>
        <end position="72"/>
    </location>
</feature>